<dbReference type="EMBL" id="FOUB01000090">
    <property type="protein sequence ID" value="SFN04323.1"/>
    <property type="molecule type" value="Genomic_DNA"/>
</dbReference>
<dbReference type="STRING" id="44574.AAW31_14785"/>
<evidence type="ECO:0008006" key="3">
    <source>
        <dbReference type="Google" id="ProtNLM"/>
    </source>
</evidence>
<keyword evidence="2" id="KW-1185">Reference proteome</keyword>
<organism evidence="1 2">
    <name type="scientific">Nitrosomonas communis</name>
    <dbReference type="NCBI Taxonomy" id="44574"/>
    <lineage>
        <taxon>Bacteria</taxon>
        <taxon>Pseudomonadati</taxon>
        <taxon>Pseudomonadota</taxon>
        <taxon>Betaproteobacteria</taxon>
        <taxon>Nitrosomonadales</taxon>
        <taxon>Nitrosomonadaceae</taxon>
        <taxon>Nitrosomonas</taxon>
    </lineage>
</organism>
<dbReference type="RefSeq" id="WP_074907047.1">
    <property type="nucleotide sequence ID" value="NZ_FOUB01000090.1"/>
</dbReference>
<dbReference type="Proteomes" id="UP000183287">
    <property type="component" value="Unassembled WGS sequence"/>
</dbReference>
<evidence type="ECO:0000313" key="1">
    <source>
        <dbReference type="EMBL" id="SFN04323.1"/>
    </source>
</evidence>
<reference evidence="2" key="1">
    <citation type="submission" date="2016-10" db="EMBL/GenBank/DDBJ databases">
        <authorList>
            <person name="Varghese N."/>
            <person name="Submissions S."/>
        </authorList>
    </citation>
    <scope>NUCLEOTIDE SEQUENCE [LARGE SCALE GENOMIC DNA]</scope>
    <source>
        <strain evidence="2">Nm44</strain>
    </source>
</reference>
<accession>A0A1I4VT21</accession>
<evidence type="ECO:0000313" key="2">
    <source>
        <dbReference type="Proteomes" id="UP000183287"/>
    </source>
</evidence>
<sequence>MNATKLVRTASVMILLGIISTSGFPQVELVPTQSLLPPVQNQGEVVFMTGGIGQDESHAILKEGKKWPLMVELAKAGTNQAVYISNVQIVIRDASGSTALETISKGPYLLAKLPPGKYSLDATYEGNTLHRDLYIQEKENHKKITLLWPAPKRQ</sequence>
<dbReference type="AlphaFoldDB" id="A0A1I4VT21"/>
<name>A0A1I4VT21_9PROT</name>
<proteinExistence type="predicted"/>
<gene>
    <name evidence="1" type="ORF">SAMN05421863_10902</name>
</gene>
<dbReference type="OrthoDB" id="8926484at2"/>
<protein>
    <recommendedName>
        <fullName evidence="3">Carboxypeptidase regulatory-like domain-containing protein</fullName>
    </recommendedName>
</protein>